<reference evidence="1" key="1">
    <citation type="submission" date="2023-01" db="EMBL/GenBank/DDBJ databases">
        <title>Complete genome sequence of Planctobacterium marinum strain Dej080120_11.</title>
        <authorList>
            <person name="Ueki S."/>
            <person name="Maruyama F."/>
        </authorList>
    </citation>
    <scope>NUCLEOTIDE SEQUENCE</scope>
    <source>
        <strain evidence="1">Dej080120_11</strain>
    </source>
</reference>
<dbReference type="EMBL" id="AP027272">
    <property type="protein sequence ID" value="BDX06616.1"/>
    <property type="molecule type" value="Genomic_DNA"/>
</dbReference>
<dbReference type="Proteomes" id="UP001333710">
    <property type="component" value="Chromosome"/>
</dbReference>
<keyword evidence="2" id="KW-1185">Reference proteome</keyword>
<accession>A0AA48KPG0</accession>
<gene>
    <name evidence="1" type="ORF">MACH26_21370</name>
</gene>
<name>A0AA48KPG0_9ALTE</name>
<protein>
    <submittedName>
        <fullName evidence="1">Uncharacterized protein</fullName>
    </submittedName>
</protein>
<evidence type="ECO:0000313" key="1">
    <source>
        <dbReference type="EMBL" id="BDX06616.1"/>
    </source>
</evidence>
<organism evidence="1 2">
    <name type="scientific">Planctobacterium marinum</name>
    <dbReference type="NCBI Taxonomy" id="1631968"/>
    <lineage>
        <taxon>Bacteria</taxon>
        <taxon>Pseudomonadati</taxon>
        <taxon>Pseudomonadota</taxon>
        <taxon>Gammaproteobacteria</taxon>
        <taxon>Alteromonadales</taxon>
        <taxon>Alteromonadaceae</taxon>
        <taxon>Planctobacterium</taxon>
    </lineage>
</organism>
<sequence>MEFAGEQKAWHAKSKQWLDLREFWLAYAQENNGLTWGIRDSYPPFEQVEEFDTMIMQTPDGECLLEFFHQRWRKANDVRRWDKAFDSFSGCATVFEY</sequence>
<dbReference type="KEGG" id="pmaw:MACH26_21370"/>
<dbReference type="AlphaFoldDB" id="A0AA48KPG0"/>
<evidence type="ECO:0000313" key="2">
    <source>
        <dbReference type="Proteomes" id="UP001333710"/>
    </source>
</evidence>
<proteinExistence type="predicted"/>